<reference evidence="1" key="1">
    <citation type="journal article" date="2020" name="Stud. Mycol.">
        <title>101 Dothideomycetes genomes: a test case for predicting lifestyles and emergence of pathogens.</title>
        <authorList>
            <person name="Haridas S."/>
            <person name="Albert R."/>
            <person name="Binder M."/>
            <person name="Bloem J."/>
            <person name="Labutti K."/>
            <person name="Salamov A."/>
            <person name="Andreopoulos B."/>
            <person name="Baker S."/>
            <person name="Barry K."/>
            <person name="Bills G."/>
            <person name="Bluhm B."/>
            <person name="Cannon C."/>
            <person name="Castanera R."/>
            <person name="Culley D."/>
            <person name="Daum C."/>
            <person name="Ezra D."/>
            <person name="Gonzalez J."/>
            <person name="Henrissat B."/>
            <person name="Kuo A."/>
            <person name="Liang C."/>
            <person name="Lipzen A."/>
            <person name="Lutzoni F."/>
            <person name="Magnuson J."/>
            <person name="Mondo S."/>
            <person name="Nolan M."/>
            <person name="Ohm R."/>
            <person name="Pangilinan J."/>
            <person name="Park H.-J."/>
            <person name="Ramirez L."/>
            <person name="Alfaro M."/>
            <person name="Sun H."/>
            <person name="Tritt A."/>
            <person name="Yoshinaga Y."/>
            <person name="Zwiers L.-H."/>
            <person name="Turgeon B."/>
            <person name="Goodwin S."/>
            <person name="Spatafora J."/>
            <person name="Crous P."/>
            <person name="Grigoriev I."/>
        </authorList>
    </citation>
    <scope>NUCLEOTIDE SEQUENCE</scope>
    <source>
        <strain evidence="1">CBS 123094</strain>
    </source>
</reference>
<organism evidence="1 2">
    <name type="scientific">Amniculicola lignicola CBS 123094</name>
    <dbReference type="NCBI Taxonomy" id="1392246"/>
    <lineage>
        <taxon>Eukaryota</taxon>
        <taxon>Fungi</taxon>
        <taxon>Dikarya</taxon>
        <taxon>Ascomycota</taxon>
        <taxon>Pezizomycotina</taxon>
        <taxon>Dothideomycetes</taxon>
        <taxon>Pleosporomycetidae</taxon>
        <taxon>Pleosporales</taxon>
        <taxon>Amniculicolaceae</taxon>
        <taxon>Amniculicola</taxon>
    </lineage>
</organism>
<protein>
    <submittedName>
        <fullName evidence="1">Uncharacterized protein</fullName>
    </submittedName>
</protein>
<gene>
    <name evidence="1" type="ORF">P154DRAFT_207621</name>
</gene>
<evidence type="ECO:0000313" key="2">
    <source>
        <dbReference type="Proteomes" id="UP000799779"/>
    </source>
</evidence>
<name>A0A6A5WIS5_9PLEO</name>
<dbReference type="EMBL" id="ML977591">
    <property type="protein sequence ID" value="KAF2000051.1"/>
    <property type="molecule type" value="Genomic_DNA"/>
</dbReference>
<keyword evidence="2" id="KW-1185">Reference proteome</keyword>
<accession>A0A6A5WIS5</accession>
<evidence type="ECO:0000313" key="1">
    <source>
        <dbReference type="EMBL" id="KAF2000051.1"/>
    </source>
</evidence>
<dbReference type="Proteomes" id="UP000799779">
    <property type="component" value="Unassembled WGS sequence"/>
</dbReference>
<sequence length="202" mass="22659">MTELPGHLRCNWRAYYRRNCQNSGRNGCELLQGRGIQARPRYYQMCACSERSILKRRMEWWLRKWAAAKNWGDFSAAKNGYSTTASSTMVGIAMAQNEGPLRTQCMSNSCGGGKPTYRFAFSSDRALHTSGTTTVRMNGDLTRMRTSMWRSWTLRDMPFHRHSSTAPNGDTSGCILVGCGACRGLLASERADLAAWMLGMSQ</sequence>
<proteinExistence type="predicted"/>
<dbReference type="AlphaFoldDB" id="A0A6A5WIS5"/>